<dbReference type="EMBL" id="CAJJDN010000113">
    <property type="protein sequence ID" value="CAD8117203.1"/>
    <property type="molecule type" value="Genomic_DNA"/>
</dbReference>
<dbReference type="OrthoDB" id="304012at2759"/>
<protein>
    <submittedName>
        <fullName evidence="1">Uncharacterized protein</fullName>
    </submittedName>
</protein>
<dbReference type="Proteomes" id="UP000692954">
    <property type="component" value="Unassembled WGS sequence"/>
</dbReference>
<evidence type="ECO:0000313" key="2">
    <source>
        <dbReference type="Proteomes" id="UP000692954"/>
    </source>
</evidence>
<name>A0A8S1QN64_9CILI</name>
<reference evidence="1" key="1">
    <citation type="submission" date="2021-01" db="EMBL/GenBank/DDBJ databases">
        <authorList>
            <consortium name="Genoscope - CEA"/>
            <person name="William W."/>
        </authorList>
    </citation>
    <scope>NUCLEOTIDE SEQUENCE</scope>
</reference>
<dbReference type="AlphaFoldDB" id="A0A8S1QN64"/>
<comment type="caution">
    <text evidence="1">The sequence shown here is derived from an EMBL/GenBank/DDBJ whole genome shotgun (WGS) entry which is preliminary data.</text>
</comment>
<accession>A0A8S1QN64</accession>
<organism evidence="1 2">
    <name type="scientific">Paramecium sonneborni</name>
    <dbReference type="NCBI Taxonomy" id="65129"/>
    <lineage>
        <taxon>Eukaryota</taxon>
        <taxon>Sar</taxon>
        <taxon>Alveolata</taxon>
        <taxon>Ciliophora</taxon>
        <taxon>Intramacronucleata</taxon>
        <taxon>Oligohymenophorea</taxon>
        <taxon>Peniculida</taxon>
        <taxon>Parameciidae</taxon>
        <taxon>Paramecium</taxon>
    </lineage>
</organism>
<proteinExistence type="predicted"/>
<keyword evidence="2" id="KW-1185">Reference proteome</keyword>
<gene>
    <name evidence="1" type="ORF">PSON_ATCC_30995.1.T1130068</name>
</gene>
<evidence type="ECO:0000313" key="1">
    <source>
        <dbReference type="EMBL" id="CAD8117203.1"/>
    </source>
</evidence>
<sequence length="848" mass="102407">MEQILFLIQLLYNENQSIRTNSQIELNKIFRDIQNIQKGFQQLLLPFPNQNLKLQYFVFLKNFVMENYDQTPKYLQKEIQNIILDQMNKLDFSLIPFYCELINFIIQKQLPSLEIVQFIINQNSYDNCHIKIITEMMNNPFIKVKLQLTQYHIITNKMIKYYNWNDMQKLNLLSDLYISLINSIFKFDQLIQNEINLQFCEIFTYHQYQYDLLIKFLRVIHRLNENRLPHQELQIKLFDFIMQTFIENENQIIDKYLAYKILQVFQPLLSYRQIDEYQQEKIIIFTLINLIMLEEKQYINLFINQRDDSKQDYLLIKIRKYGTQFIHYIIGYFSEEILIKQIFCLKDLINNYQQKKYDYIKLEAQYFVINENISLIPIYIFDDKFINETFIILQEQNVIYIPLKMQVLELLKKLILKNVIELNQMNIFITILQQQLNPNIINYPNYICKIVNNLIYLHSLQPSKNLISYQTFVDLKNIYQVQQKLMDKEAILNTLCELVGLEQGNYSDIIQLIENEWQIELQEKHQYKYRQGMILNVFSFMIQIWQFKLLNIVSIGIIKMVKECLIQNSHQTKGLQVLSALLRKQIANSPINFKEIQDDIKQIQELFIELYKDEPDFFNQIIQIYYLFLLLDIADYKITFQFLLQHNQQICKNQQLTLLCLLFCNLKQGNYQELIIQNYCAILQEKIIQDEVRTYSELICGLSILDFNQYDVKHLLIEIQRTLSNNKMINIMIQRATNYIKYNIPNYINYLINFFNCMLFKQHIVFDLEQLTIENENSQSLSQSIKKMRSDLIPNNLSLINQIIELFEIKFNMKMEFCKEIVQKLKLDASRLQIQTEEEIRIQQFHID</sequence>